<gene>
    <name evidence="1" type="ORF">A3F55_00160</name>
</gene>
<evidence type="ECO:0000313" key="1">
    <source>
        <dbReference type="EMBL" id="OGC84883.1"/>
    </source>
</evidence>
<dbReference type="Proteomes" id="UP000178091">
    <property type="component" value="Unassembled WGS sequence"/>
</dbReference>
<sequence length="204" mass="22424">MRRLIIFVVLALLIIGAGAFVWYTWPRDAKPAIEEPIVETPVETTRSYTSSTLGYSMTYPLAYAQSDHTYEFSETKNVEGGFKVTIPAAMATGTNLSADSYVAVEQLPNARLCTGDIFLRANVTASEVEDGGVTYSVASSTEGAAGNRYEEWIWALPDSIPCTAVRYYIHSTELSNYPPGTVVGFNREALLGEFDGIRRSLRKI</sequence>
<dbReference type="EMBL" id="MEWW01000008">
    <property type="protein sequence ID" value="OGC84883.1"/>
    <property type="molecule type" value="Genomic_DNA"/>
</dbReference>
<comment type="caution">
    <text evidence="1">The sequence shown here is derived from an EMBL/GenBank/DDBJ whole genome shotgun (WGS) entry which is preliminary data.</text>
</comment>
<organism evidence="1 2">
    <name type="scientific">Candidatus Adlerbacteria bacterium RIFCSPHIGHO2_12_FULL_53_18</name>
    <dbReference type="NCBI Taxonomy" id="1797242"/>
    <lineage>
        <taxon>Bacteria</taxon>
        <taxon>Candidatus Adleribacteriota</taxon>
    </lineage>
</organism>
<evidence type="ECO:0000313" key="2">
    <source>
        <dbReference type="Proteomes" id="UP000178091"/>
    </source>
</evidence>
<dbReference type="AlphaFoldDB" id="A0A1F4XUY3"/>
<protein>
    <submittedName>
        <fullName evidence="1">Uncharacterized protein</fullName>
    </submittedName>
</protein>
<accession>A0A1F4XUY3</accession>
<proteinExistence type="predicted"/>
<name>A0A1F4XUY3_9BACT</name>
<reference evidence="1 2" key="1">
    <citation type="journal article" date="2016" name="Nat. Commun.">
        <title>Thousands of microbial genomes shed light on interconnected biogeochemical processes in an aquifer system.</title>
        <authorList>
            <person name="Anantharaman K."/>
            <person name="Brown C.T."/>
            <person name="Hug L.A."/>
            <person name="Sharon I."/>
            <person name="Castelle C.J."/>
            <person name="Probst A.J."/>
            <person name="Thomas B.C."/>
            <person name="Singh A."/>
            <person name="Wilkins M.J."/>
            <person name="Karaoz U."/>
            <person name="Brodie E.L."/>
            <person name="Williams K.H."/>
            <person name="Hubbard S.S."/>
            <person name="Banfield J.F."/>
        </authorList>
    </citation>
    <scope>NUCLEOTIDE SEQUENCE [LARGE SCALE GENOMIC DNA]</scope>
</reference>